<dbReference type="SUPFAM" id="SSF54368">
    <property type="entry name" value="Glutamine synthetase, N-terminal domain"/>
    <property type="match status" value="1"/>
</dbReference>
<comment type="caution">
    <text evidence="8">The sequence shown here is derived from an EMBL/GenBank/DDBJ whole genome shotgun (WGS) entry which is preliminary data.</text>
</comment>
<dbReference type="Gene3D" id="3.10.20.70">
    <property type="entry name" value="Glutamine synthetase, N-terminal domain"/>
    <property type="match status" value="1"/>
</dbReference>
<protein>
    <submittedName>
        <fullName evidence="8">Glutamine synthetase I</fullName>
    </submittedName>
</protein>
<dbReference type="SUPFAM" id="SSF55931">
    <property type="entry name" value="Glutamine synthetase/guanido kinase"/>
    <property type="match status" value="1"/>
</dbReference>
<evidence type="ECO:0000256" key="2">
    <source>
        <dbReference type="ARBA" id="ARBA00009897"/>
    </source>
</evidence>
<evidence type="ECO:0000313" key="8">
    <source>
        <dbReference type="EMBL" id="GAB13285.1"/>
    </source>
</evidence>
<dbReference type="GO" id="GO:0004356">
    <property type="term" value="F:glutamine synthetase activity"/>
    <property type="evidence" value="ECO:0007669"/>
    <property type="project" value="InterPro"/>
</dbReference>
<dbReference type="PROSITE" id="PS00181">
    <property type="entry name" value="GLNA_ATP"/>
    <property type="match status" value="1"/>
</dbReference>
<accession>H0QK45</accession>
<dbReference type="Proteomes" id="UP000003828">
    <property type="component" value="Unassembled WGS sequence"/>
</dbReference>
<gene>
    <name evidence="8" type="primary">glnA</name>
    <name evidence="8" type="ORF">ARGLB_037_01360</name>
</gene>
<dbReference type="eggNOG" id="COG0174">
    <property type="taxonomic scope" value="Bacteria"/>
</dbReference>
<evidence type="ECO:0000256" key="3">
    <source>
        <dbReference type="ARBA" id="ARBA00022598"/>
    </source>
</evidence>
<dbReference type="InterPro" id="IPR008146">
    <property type="entry name" value="Gln_synth_cat_dom"/>
</dbReference>
<evidence type="ECO:0000313" key="9">
    <source>
        <dbReference type="Proteomes" id="UP000003828"/>
    </source>
</evidence>
<name>H0QK45_ARTG1</name>
<dbReference type="InterPro" id="IPR014746">
    <property type="entry name" value="Gln_synth/guanido_kin_cat_dom"/>
</dbReference>
<reference evidence="8 9" key="1">
    <citation type="submission" date="2011-12" db="EMBL/GenBank/DDBJ databases">
        <title>Whole genome shotgun sequence of Arthrobacter globiformis NBRC 12137.</title>
        <authorList>
            <person name="Miyazawa S."/>
            <person name="Hosoyama A."/>
            <person name="Tsuchikane K."/>
            <person name="Katsumata H."/>
            <person name="Yamazaki S."/>
            <person name="Fujita N."/>
        </authorList>
    </citation>
    <scope>NUCLEOTIDE SEQUENCE [LARGE SCALE GENOMIC DNA]</scope>
    <source>
        <strain evidence="8 9">NBRC 12137</strain>
    </source>
</reference>
<sequence>MAKIQLPDGTHTVELVFADAFGVLRGKRIPASQWEKVAETGVAASSAALIWGVRCELRDESPAGGMAEGFPDMKLIPREESLRKVPWKPGVVQVGCDIYTMDGVPHPLCARNALASVVHSFADLGYQVKAAIEMEFYLLDPETAQPRGTEVNCYGIADPEGYGPVLEDIQVLVEEYGIAVEAWNYEYAPGQFEVNVRYDDALKAAEDGVLLKNAVKEIALKHGVVATFMGKPFGHLAGSGMHVHQSLWNDGVNAFAGGTTRELSDLGRHYLGGLQKHIRDLTLFGSPSLNDFKRRQEGSFCPTRATWGDDNRTVAIRVITADSCRIEQRDAAASANPYLVLAAQLAAGREGIAKGIEPPAKCEGNSYTDTQAELLPQSAVEAAELLQASEFAHRAFPPLLTDTFVDTARWEYRQLAGHVSDFERARFVGVI</sequence>
<evidence type="ECO:0000256" key="4">
    <source>
        <dbReference type="ARBA" id="ARBA00022842"/>
    </source>
</evidence>
<evidence type="ECO:0000256" key="5">
    <source>
        <dbReference type="PROSITE-ProRule" id="PRU01331"/>
    </source>
</evidence>
<dbReference type="PANTHER" id="PTHR43785:SF12">
    <property type="entry name" value="TYPE-1 GLUTAMINE SYNTHETASE 2"/>
    <property type="match status" value="1"/>
</dbReference>
<comment type="cofactor">
    <cofactor evidence="1">
        <name>Mg(2+)</name>
        <dbReference type="ChEBI" id="CHEBI:18420"/>
    </cofactor>
</comment>
<evidence type="ECO:0000256" key="1">
    <source>
        <dbReference type="ARBA" id="ARBA00001946"/>
    </source>
</evidence>
<dbReference type="STRING" id="1077972.ARGLB_037_01360"/>
<dbReference type="GO" id="GO:0006542">
    <property type="term" value="P:glutamine biosynthetic process"/>
    <property type="evidence" value="ECO:0007669"/>
    <property type="project" value="InterPro"/>
</dbReference>
<dbReference type="InterPro" id="IPR036651">
    <property type="entry name" value="Gln_synt_N_sf"/>
</dbReference>
<comment type="similarity">
    <text evidence="2 5 6">Belongs to the glutamine synthetase family.</text>
</comment>
<dbReference type="PANTHER" id="PTHR43785">
    <property type="entry name" value="GAMMA-GLUTAMYLPUTRESCINE SYNTHETASE"/>
    <property type="match status" value="1"/>
</dbReference>
<evidence type="ECO:0000259" key="7">
    <source>
        <dbReference type="PROSITE" id="PS51987"/>
    </source>
</evidence>
<keyword evidence="3" id="KW-0436">Ligase</keyword>
<dbReference type="AlphaFoldDB" id="H0QK45"/>
<organism evidence="8 9">
    <name type="scientific">Arthrobacter globiformis (strain ATCC 8010 / DSM 20124 / JCM 1332 / NBRC 12137 / NCIMB 8907 / NRRL B-2979 / 168)</name>
    <dbReference type="NCBI Taxonomy" id="1077972"/>
    <lineage>
        <taxon>Bacteria</taxon>
        <taxon>Bacillati</taxon>
        <taxon>Actinomycetota</taxon>
        <taxon>Actinomycetes</taxon>
        <taxon>Micrococcales</taxon>
        <taxon>Micrococcaceae</taxon>
        <taxon>Arthrobacter</taxon>
    </lineage>
</organism>
<dbReference type="SMART" id="SM01230">
    <property type="entry name" value="Gln-synt_C"/>
    <property type="match status" value="1"/>
</dbReference>
<dbReference type="Gene3D" id="3.30.590.10">
    <property type="entry name" value="Glutamine synthetase/guanido kinase, catalytic domain"/>
    <property type="match status" value="1"/>
</dbReference>
<dbReference type="Pfam" id="PF00120">
    <property type="entry name" value="Gln-synt_C"/>
    <property type="match status" value="1"/>
</dbReference>
<feature type="domain" description="GS catalytic" evidence="7">
    <location>
        <begin position="110"/>
        <end position="431"/>
    </location>
</feature>
<keyword evidence="4" id="KW-0460">Magnesium</keyword>
<dbReference type="InterPro" id="IPR027303">
    <property type="entry name" value="Gln_synth_gly_rich_site"/>
</dbReference>
<evidence type="ECO:0000256" key="6">
    <source>
        <dbReference type="RuleBase" id="RU000384"/>
    </source>
</evidence>
<dbReference type="PROSITE" id="PS51987">
    <property type="entry name" value="GS_CATALYTIC"/>
    <property type="match status" value="1"/>
</dbReference>
<proteinExistence type="inferred from homology"/>
<dbReference type="EMBL" id="BAEG01000037">
    <property type="protein sequence ID" value="GAB13285.1"/>
    <property type="molecule type" value="Genomic_DNA"/>
</dbReference>
<keyword evidence="9" id="KW-1185">Reference proteome</keyword>